<dbReference type="STRING" id="280871.TL10_01870"/>
<evidence type="ECO:0000313" key="1">
    <source>
        <dbReference type="EMBL" id="KIU18596.1"/>
    </source>
</evidence>
<dbReference type="Gene3D" id="3.40.50.720">
    <property type="entry name" value="NAD(P)-binding Rossmann-like Domain"/>
    <property type="match status" value="1"/>
</dbReference>
<dbReference type="Pfam" id="PF13561">
    <property type="entry name" value="adh_short_C2"/>
    <property type="match status" value="1"/>
</dbReference>
<accession>A0A0D1LRB8</accession>
<keyword evidence="2" id="KW-1185">Reference proteome</keyword>
<evidence type="ECO:0000313" key="2">
    <source>
        <dbReference type="Proteomes" id="UP000032221"/>
    </source>
</evidence>
<name>A0A0D1LRB8_9MYCO</name>
<protein>
    <submittedName>
        <fullName evidence="1">Uncharacterized protein</fullName>
    </submittedName>
</protein>
<dbReference type="InterPro" id="IPR002347">
    <property type="entry name" value="SDR_fam"/>
</dbReference>
<dbReference type="EMBL" id="JXST01000002">
    <property type="protein sequence ID" value="KIU18596.1"/>
    <property type="molecule type" value="Genomic_DNA"/>
</dbReference>
<proteinExistence type="predicted"/>
<organism evidence="1 2">
    <name type="scientific">Mycolicibacterium llatzerense</name>
    <dbReference type="NCBI Taxonomy" id="280871"/>
    <lineage>
        <taxon>Bacteria</taxon>
        <taxon>Bacillati</taxon>
        <taxon>Actinomycetota</taxon>
        <taxon>Actinomycetes</taxon>
        <taxon>Mycobacteriales</taxon>
        <taxon>Mycobacteriaceae</taxon>
        <taxon>Mycolicibacterium</taxon>
    </lineage>
</organism>
<comment type="caution">
    <text evidence="1">The sequence shown here is derived from an EMBL/GenBank/DDBJ whole genome shotgun (WGS) entry which is preliminary data.</text>
</comment>
<dbReference type="AlphaFoldDB" id="A0A0D1LRB8"/>
<sequence length="149" mass="16130">MGCLRAPMRQGDLGRLGQPDEVGAAVAFLVSPKASLTRTQIVVDGGVTSRQAQWPCGNHLTADSTICLQIVAQMLRWHHLSIAHEINVRSLISNEIADVPGWASLYPGVLDGSALPHRDDRTLLDGCVTDLVEYRPKSSCFQITDRGLG</sequence>
<dbReference type="SUPFAM" id="SSF51735">
    <property type="entry name" value="NAD(P)-binding Rossmann-fold domains"/>
    <property type="match status" value="1"/>
</dbReference>
<gene>
    <name evidence="1" type="ORF">TL10_01870</name>
</gene>
<reference evidence="1 2" key="1">
    <citation type="submission" date="2015-01" db="EMBL/GenBank/DDBJ databases">
        <title>Genome sequence of Mycobacterium llatzerense and Mycobacterium immunogenum recovered from brain abscess.</title>
        <authorList>
            <person name="Greninger A.L."/>
            <person name="Langelier C."/>
            <person name="Cunningham G."/>
            <person name="Chiu C.Y."/>
            <person name="Miller S."/>
        </authorList>
    </citation>
    <scope>NUCLEOTIDE SEQUENCE [LARGE SCALE GENOMIC DNA]</scope>
    <source>
        <strain evidence="1 2">CLUC14</strain>
    </source>
</reference>
<dbReference type="InterPro" id="IPR036291">
    <property type="entry name" value="NAD(P)-bd_dom_sf"/>
</dbReference>
<dbReference type="Proteomes" id="UP000032221">
    <property type="component" value="Unassembled WGS sequence"/>
</dbReference>